<proteinExistence type="predicted"/>
<protein>
    <submittedName>
        <fullName evidence="2">Metallophosphoesterase domain-containing protein 1</fullName>
    </submittedName>
</protein>
<dbReference type="GeneID" id="64604217"/>
<dbReference type="OrthoDB" id="630188at2759"/>
<keyword evidence="3" id="KW-1185">Reference proteome</keyword>
<sequence>MSGFDAIINRKTPSPWELFKTNPSLYIASKLYNTLSQQLPRPLSSPVRTICISDTHNADISALIPPGDILIHAGDLTHSGTPRELQVALDWLVSLPHEHKISIAGNHDTYLQTAEGRSWVHTWRERGIIYLEDEAHTIQVRGRAFKIFGSPFTPQHGNGAFQYPCTGVTGTPSRWSVIPNDTDILITHGPPHGHLDLAGLGCRALLARIWELCRTHPPVLHVFGHIHGGRGIENMPWNSAQSIWEDIVLKKGGWFRTMRLIWAMLWGGRDNSIRTVAVNASVVGGPRDRDIRAPVVIDI</sequence>
<dbReference type="InterPro" id="IPR004843">
    <property type="entry name" value="Calcineurin-like_PHP"/>
</dbReference>
<dbReference type="GO" id="GO:0016787">
    <property type="term" value="F:hydrolase activity"/>
    <property type="evidence" value="ECO:0007669"/>
    <property type="project" value="InterPro"/>
</dbReference>
<organism evidence="2 3">
    <name type="scientific">Suillus plorans</name>
    <dbReference type="NCBI Taxonomy" id="116603"/>
    <lineage>
        <taxon>Eukaryota</taxon>
        <taxon>Fungi</taxon>
        <taxon>Dikarya</taxon>
        <taxon>Basidiomycota</taxon>
        <taxon>Agaricomycotina</taxon>
        <taxon>Agaricomycetes</taxon>
        <taxon>Agaricomycetidae</taxon>
        <taxon>Boletales</taxon>
        <taxon>Suillineae</taxon>
        <taxon>Suillaceae</taxon>
        <taxon>Suillus</taxon>
    </lineage>
</organism>
<accession>A0A9P7DIU1</accession>
<dbReference type="EMBL" id="JABBWE010000022">
    <property type="protein sequence ID" value="KAG1795392.1"/>
    <property type="molecule type" value="Genomic_DNA"/>
</dbReference>
<dbReference type="CDD" id="cd07379">
    <property type="entry name" value="MPP_239FB"/>
    <property type="match status" value="1"/>
</dbReference>
<dbReference type="PANTHER" id="PTHR12905">
    <property type="entry name" value="METALLOPHOSPHOESTERASE"/>
    <property type="match status" value="1"/>
</dbReference>
<dbReference type="RefSeq" id="XP_041161265.1">
    <property type="nucleotide sequence ID" value="XM_041310453.1"/>
</dbReference>
<comment type="caution">
    <text evidence="2">The sequence shown here is derived from an EMBL/GenBank/DDBJ whole genome shotgun (WGS) entry which is preliminary data.</text>
</comment>
<dbReference type="Pfam" id="PF00149">
    <property type="entry name" value="Metallophos"/>
    <property type="match status" value="1"/>
</dbReference>
<dbReference type="InterPro" id="IPR051693">
    <property type="entry name" value="UPF0046_metallophosphoest"/>
</dbReference>
<evidence type="ECO:0000313" key="2">
    <source>
        <dbReference type="EMBL" id="KAG1795392.1"/>
    </source>
</evidence>
<dbReference type="Gene3D" id="3.60.21.10">
    <property type="match status" value="1"/>
</dbReference>
<name>A0A9P7DIU1_9AGAM</name>
<evidence type="ECO:0000259" key="1">
    <source>
        <dbReference type="Pfam" id="PF00149"/>
    </source>
</evidence>
<gene>
    <name evidence="2" type="ORF">HD556DRAFT_385735</name>
</gene>
<feature type="domain" description="Calcineurin-like phosphoesterase" evidence="1">
    <location>
        <begin position="48"/>
        <end position="228"/>
    </location>
</feature>
<evidence type="ECO:0000313" key="3">
    <source>
        <dbReference type="Proteomes" id="UP000719766"/>
    </source>
</evidence>
<dbReference type="InterPro" id="IPR029052">
    <property type="entry name" value="Metallo-depent_PP-like"/>
</dbReference>
<dbReference type="AlphaFoldDB" id="A0A9P7DIU1"/>
<reference evidence="2" key="1">
    <citation type="journal article" date="2020" name="New Phytol.">
        <title>Comparative genomics reveals dynamic genome evolution in host specialist ectomycorrhizal fungi.</title>
        <authorList>
            <person name="Lofgren L.A."/>
            <person name="Nguyen N.H."/>
            <person name="Vilgalys R."/>
            <person name="Ruytinx J."/>
            <person name="Liao H.L."/>
            <person name="Branco S."/>
            <person name="Kuo A."/>
            <person name="LaButti K."/>
            <person name="Lipzen A."/>
            <person name="Andreopoulos W."/>
            <person name="Pangilinan J."/>
            <person name="Riley R."/>
            <person name="Hundley H."/>
            <person name="Na H."/>
            <person name="Barry K."/>
            <person name="Grigoriev I.V."/>
            <person name="Stajich J.E."/>
            <person name="Kennedy P.G."/>
        </authorList>
    </citation>
    <scope>NUCLEOTIDE SEQUENCE</scope>
    <source>
        <strain evidence="2">S12</strain>
    </source>
</reference>
<dbReference type="Proteomes" id="UP000719766">
    <property type="component" value="Unassembled WGS sequence"/>
</dbReference>
<dbReference type="SUPFAM" id="SSF56300">
    <property type="entry name" value="Metallo-dependent phosphatases"/>
    <property type="match status" value="1"/>
</dbReference>
<dbReference type="PANTHER" id="PTHR12905:SF28">
    <property type="entry name" value="RHAMNOGALACTURONATE LYASE C-RELATED"/>
    <property type="match status" value="1"/>
</dbReference>